<dbReference type="EMBL" id="MNCJ02000330">
    <property type="protein sequence ID" value="KAF5765811.1"/>
    <property type="molecule type" value="Genomic_DNA"/>
</dbReference>
<organism evidence="4 5">
    <name type="scientific">Helianthus annuus</name>
    <name type="common">Common sunflower</name>
    <dbReference type="NCBI Taxonomy" id="4232"/>
    <lineage>
        <taxon>Eukaryota</taxon>
        <taxon>Viridiplantae</taxon>
        <taxon>Streptophyta</taxon>
        <taxon>Embryophyta</taxon>
        <taxon>Tracheophyta</taxon>
        <taxon>Spermatophyta</taxon>
        <taxon>Magnoliopsida</taxon>
        <taxon>eudicotyledons</taxon>
        <taxon>Gunneridae</taxon>
        <taxon>Pentapetalae</taxon>
        <taxon>asterids</taxon>
        <taxon>campanulids</taxon>
        <taxon>Asterales</taxon>
        <taxon>Asteraceae</taxon>
        <taxon>Asteroideae</taxon>
        <taxon>Heliantheae alliance</taxon>
        <taxon>Heliantheae</taxon>
        <taxon>Helianthus</taxon>
    </lineage>
</organism>
<feature type="signal peptide" evidence="2">
    <location>
        <begin position="1"/>
        <end position="25"/>
    </location>
</feature>
<dbReference type="OMA" id="CDEENDQ"/>
<keyword evidence="1" id="KW-0812">Transmembrane</keyword>
<keyword evidence="5" id="KW-1185">Reference proteome</keyword>
<feature type="chain" id="PRO_5041059633" description="Transmembrane protein" evidence="2">
    <location>
        <begin position="26"/>
        <end position="202"/>
    </location>
</feature>
<keyword evidence="2" id="KW-0732">Signal</keyword>
<dbReference type="OrthoDB" id="769005at2759"/>
<reference evidence="3" key="3">
    <citation type="submission" date="2020-06" db="EMBL/GenBank/DDBJ databases">
        <title>Helianthus annuus Genome sequencing and assembly Release 2.</title>
        <authorList>
            <person name="Gouzy J."/>
            <person name="Langlade N."/>
            <person name="Munos S."/>
        </authorList>
    </citation>
    <scope>NUCLEOTIDE SEQUENCE</scope>
    <source>
        <tissue evidence="3">Leaves</tissue>
    </source>
</reference>
<dbReference type="InParanoid" id="A0A251SB20"/>
<evidence type="ECO:0000313" key="5">
    <source>
        <dbReference type="Proteomes" id="UP000215914"/>
    </source>
</evidence>
<proteinExistence type="predicted"/>
<sequence length="202" mass="21992">MASTTSVLLLLFATVIATSTTSATARPCKTIFFITSSSHPNPNNNPPRFTFFLTEIRQFRRSRSLPRPMLFDRSITSSSSSKSSSLALIASDVVTSEPYIASSSTLKASVSERTMDIMSIVGAVIFGVGCGVVTAATMYLFWSLFAPRRFEFCEDEESCDEENDQRVVDDDDDDNEGCFGVHVAGKAVPPSADEVDRIAAMK</sequence>
<gene>
    <name evidence="4" type="ORF">HannXRQ_Chr15g0486441</name>
    <name evidence="3" type="ORF">HanXRQr2_Chr15g0708051</name>
</gene>
<evidence type="ECO:0000256" key="2">
    <source>
        <dbReference type="SAM" id="SignalP"/>
    </source>
</evidence>
<evidence type="ECO:0000313" key="3">
    <source>
        <dbReference type="EMBL" id="KAF5765811.1"/>
    </source>
</evidence>
<name>A0A251SB20_HELAN</name>
<keyword evidence="1" id="KW-1133">Transmembrane helix</keyword>
<reference evidence="3 5" key="1">
    <citation type="journal article" date="2017" name="Nature">
        <title>The sunflower genome provides insights into oil metabolism, flowering and Asterid evolution.</title>
        <authorList>
            <person name="Badouin H."/>
            <person name="Gouzy J."/>
            <person name="Grassa C.J."/>
            <person name="Murat F."/>
            <person name="Staton S.E."/>
            <person name="Cottret L."/>
            <person name="Lelandais-Briere C."/>
            <person name="Owens G.L."/>
            <person name="Carrere S."/>
            <person name="Mayjonade B."/>
            <person name="Legrand L."/>
            <person name="Gill N."/>
            <person name="Kane N.C."/>
            <person name="Bowers J.E."/>
            <person name="Hubner S."/>
            <person name="Bellec A."/>
            <person name="Berard A."/>
            <person name="Berges H."/>
            <person name="Blanchet N."/>
            <person name="Boniface M.C."/>
            <person name="Brunel D."/>
            <person name="Catrice O."/>
            <person name="Chaidir N."/>
            <person name="Claudel C."/>
            <person name="Donnadieu C."/>
            <person name="Faraut T."/>
            <person name="Fievet G."/>
            <person name="Helmstetter N."/>
            <person name="King M."/>
            <person name="Knapp S.J."/>
            <person name="Lai Z."/>
            <person name="Le Paslier M.C."/>
            <person name="Lippi Y."/>
            <person name="Lorenzon L."/>
            <person name="Mandel J.R."/>
            <person name="Marage G."/>
            <person name="Marchand G."/>
            <person name="Marquand E."/>
            <person name="Bret-Mestries E."/>
            <person name="Morien E."/>
            <person name="Nambeesan S."/>
            <person name="Nguyen T."/>
            <person name="Pegot-Espagnet P."/>
            <person name="Pouilly N."/>
            <person name="Raftis F."/>
            <person name="Sallet E."/>
            <person name="Schiex T."/>
            <person name="Thomas J."/>
            <person name="Vandecasteele C."/>
            <person name="Vares D."/>
            <person name="Vear F."/>
            <person name="Vautrin S."/>
            <person name="Crespi M."/>
            <person name="Mangin B."/>
            <person name="Burke J.M."/>
            <person name="Salse J."/>
            <person name="Munos S."/>
            <person name="Vincourt P."/>
            <person name="Rieseberg L.H."/>
            <person name="Langlade N.B."/>
        </authorList>
    </citation>
    <scope>NUCLEOTIDE SEQUENCE [LARGE SCALE GENOMIC DNA]</scope>
    <source>
        <strain evidence="5">cv. SF193</strain>
        <tissue evidence="3">Leaves</tissue>
    </source>
</reference>
<dbReference type="STRING" id="4232.A0A251SB20"/>
<evidence type="ECO:0000313" key="4">
    <source>
        <dbReference type="EMBL" id="OTF95742.1"/>
    </source>
</evidence>
<dbReference type="PANTHER" id="PTHR35107">
    <property type="entry name" value="EXPRESSED PROTEIN"/>
    <property type="match status" value="1"/>
</dbReference>
<dbReference type="EMBL" id="CM007904">
    <property type="protein sequence ID" value="OTF95742.1"/>
    <property type="molecule type" value="Genomic_DNA"/>
</dbReference>
<dbReference type="PANTHER" id="PTHR35107:SF2">
    <property type="entry name" value="EXPRESSED PROTEIN"/>
    <property type="match status" value="1"/>
</dbReference>
<dbReference type="AlphaFoldDB" id="A0A251SB20"/>
<reference evidence="4" key="2">
    <citation type="submission" date="2017-02" db="EMBL/GenBank/DDBJ databases">
        <title>Sunflower complete genome.</title>
        <authorList>
            <person name="Langlade N."/>
            <person name="Munos S."/>
        </authorList>
    </citation>
    <scope>NUCLEOTIDE SEQUENCE [LARGE SCALE GENOMIC DNA]</scope>
    <source>
        <tissue evidence="4">Leaves</tissue>
    </source>
</reference>
<protein>
    <recommendedName>
        <fullName evidence="6">Transmembrane protein</fullName>
    </recommendedName>
</protein>
<dbReference type="FunCoup" id="A0A251SB20">
    <property type="interactions" value="1209"/>
</dbReference>
<feature type="transmembrane region" description="Helical" evidence="1">
    <location>
        <begin position="117"/>
        <end position="142"/>
    </location>
</feature>
<dbReference type="Proteomes" id="UP000215914">
    <property type="component" value="Chromosome 15"/>
</dbReference>
<keyword evidence="1" id="KW-0472">Membrane</keyword>
<evidence type="ECO:0008006" key="6">
    <source>
        <dbReference type="Google" id="ProtNLM"/>
    </source>
</evidence>
<accession>A0A251SB20</accession>
<evidence type="ECO:0000256" key="1">
    <source>
        <dbReference type="SAM" id="Phobius"/>
    </source>
</evidence>
<dbReference type="Gramene" id="mRNA:HanXRQr2_Chr15g0708051">
    <property type="protein sequence ID" value="CDS:HanXRQr2_Chr15g0708051.1"/>
    <property type="gene ID" value="HanXRQr2_Chr15g0708051"/>
</dbReference>